<accession>A0A843UCW6</accession>
<evidence type="ECO:0000313" key="1">
    <source>
        <dbReference type="EMBL" id="MQL81345.1"/>
    </source>
</evidence>
<dbReference type="EMBL" id="NMUH01000561">
    <property type="protein sequence ID" value="MQL81345.1"/>
    <property type="molecule type" value="Genomic_DNA"/>
</dbReference>
<comment type="caution">
    <text evidence="1">The sequence shown here is derived from an EMBL/GenBank/DDBJ whole genome shotgun (WGS) entry which is preliminary data.</text>
</comment>
<dbReference type="OrthoDB" id="1705129at2759"/>
<dbReference type="Proteomes" id="UP000652761">
    <property type="component" value="Unassembled WGS sequence"/>
</dbReference>
<sequence length="66" mass="7280">MVIEIYAEQMVDIYGIDFTQHLEFVATTWLAAIDWPKKGQVFRFGSGLDAGGLINSSQDSHGSTSE</sequence>
<reference evidence="1" key="1">
    <citation type="submission" date="2017-07" db="EMBL/GenBank/DDBJ databases">
        <title>Taro Niue Genome Assembly and Annotation.</title>
        <authorList>
            <person name="Atibalentja N."/>
            <person name="Keating K."/>
            <person name="Fields C.J."/>
        </authorList>
    </citation>
    <scope>NUCLEOTIDE SEQUENCE</scope>
    <source>
        <strain evidence="1">Niue_2</strain>
        <tissue evidence="1">Leaf</tissue>
    </source>
</reference>
<keyword evidence="2" id="KW-1185">Reference proteome</keyword>
<name>A0A843UCW6_COLES</name>
<dbReference type="AlphaFoldDB" id="A0A843UCW6"/>
<evidence type="ECO:0000313" key="2">
    <source>
        <dbReference type="Proteomes" id="UP000652761"/>
    </source>
</evidence>
<proteinExistence type="predicted"/>
<organism evidence="1 2">
    <name type="scientific">Colocasia esculenta</name>
    <name type="common">Wild taro</name>
    <name type="synonym">Arum esculentum</name>
    <dbReference type="NCBI Taxonomy" id="4460"/>
    <lineage>
        <taxon>Eukaryota</taxon>
        <taxon>Viridiplantae</taxon>
        <taxon>Streptophyta</taxon>
        <taxon>Embryophyta</taxon>
        <taxon>Tracheophyta</taxon>
        <taxon>Spermatophyta</taxon>
        <taxon>Magnoliopsida</taxon>
        <taxon>Liliopsida</taxon>
        <taxon>Araceae</taxon>
        <taxon>Aroideae</taxon>
        <taxon>Colocasieae</taxon>
        <taxon>Colocasia</taxon>
    </lineage>
</organism>
<protein>
    <submittedName>
        <fullName evidence="1">Uncharacterized protein</fullName>
    </submittedName>
</protein>
<gene>
    <name evidence="1" type="ORF">Taro_013811</name>
</gene>